<sequence length="414" mass="45577">MSTLRETNVVPITVTVNSPKASSQTEERSPYTYTLVTEDNHQAAIEAISTAEYIGLDVECDVVGEKPNGARDKLVGIGIALPDGECYYYPTGQPLSDISLFGKLRNKPYYAHNAKYDLAVCKRYCIGLGSLAGDGMLAAYLMGEPERGLKPLVLELFGITMLTYDQVTGGKNISSIDPERVAEYCCADAYYGMLAARKLEDDLTESADDRGLKIYKEMDLPLVPVLVDMELAGIGLDVQRAIDRLIETMTERDQLGVAIDYLAKETGFSQPDRTAVCKGCRNGKVKRGSCATCKGQGKYEFHQPLNPGSTQQVVAWLHGILDLPIQGLTDGGEPSMGKLQMLRLRGMHPGASLIFDWNRLDKEKGFLLSWLDQVSPEGRLHTSFSNAFVQGGRLSSREPNMQQVKLAWREVFIA</sequence>
<dbReference type="Gene3D" id="3.30.420.10">
    <property type="entry name" value="Ribonuclease H-like superfamily/Ribonuclease H"/>
    <property type="match status" value="1"/>
</dbReference>
<dbReference type="GO" id="GO:0008408">
    <property type="term" value="F:3'-5' exonuclease activity"/>
    <property type="evidence" value="ECO:0007669"/>
    <property type="project" value="InterPro"/>
</dbReference>
<dbReference type="EMBL" id="LAZR01022440">
    <property type="protein sequence ID" value="KKL81865.1"/>
    <property type="molecule type" value="Genomic_DNA"/>
</dbReference>
<reference evidence="3" key="1">
    <citation type="journal article" date="2015" name="Nature">
        <title>Complex archaea that bridge the gap between prokaryotes and eukaryotes.</title>
        <authorList>
            <person name="Spang A."/>
            <person name="Saw J.H."/>
            <person name="Jorgensen S.L."/>
            <person name="Zaremba-Niedzwiedzka K."/>
            <person name="Martijn J."/>
            <person name="Lind A.E."/>
            <person name="van Eijk R."/>
            <person name="Schleper C."/>
            <person name="Guy L."/>
            <person name="Ettema T.J."/>
        </authorList>
    </citation>
    <scope>NUCLEOTIDE SEQUENCE</scope>
</reference>
<comment type="caution">
    <text evidence="3">The sequence shown here is derived from an EMBL/GenBank/DDBJ whole genome shotgun (WGS) entry which is preliminary data.</text>
</comment>
<dbReference type="GO" id="GO:0006302">
    <property type="term" value="P:double-strand break repair"/>
    <property type="evidence" value="ECO:0007669"/>
    <property type="project" value="TreeGrafter"/>
</dbReference>
<dbReference type="Pfam" id="PF01612">
    <property type="entry name" value="DNA_pol_A_exo1"/>
    <property type="match status" value="1"/>
</dbReference>
<dbReference type="GO" id="GO:0003677">
    <property type="term" value="F:DNA binding"/>
    <property type="evidence" value="ECO:0007669"/>
    <property type="project" value="InterPro"/>
</dbReference>
<dbReference type="SUPFAM" id="SSF56672">
    <property type="entry name" value="DNA/RNA polymerases"/>
    <property type="match status" value="1"/>
</dbReference>
<organism evidence="3">
    <name type="scientific">marine sediment metagenome</name>
    <dbReference type="NCBI Taxonomy" id="412755"/>
    <lineage>
        <taxon>unclassified sequences</taxon>
        <taxon>metagenomes</taxon>
        <taxon>ecological metagenomes</taxon>
    </lineage>
</organism>
<dbReference type="InterPro" id="IPR012337">
    <property type="entry name" value="RNaseH-like_sf"/>
</dbReference>
<evidence type="ECO:0000313" key="3">
    <source>
        <dbReference type="EMBL" id="KKL81865.1"/>
    </source>
</evidence>
<dbReference type="Pfam" id="PF00476">
    <property type="entry name" value="DNA_pol_A"/>
    <property type="match status" value="1"/>
</dbReference>
<keyword evidence="1" id="KW-0235">DNA replication</keyword>
<dbReference type="Gene3D" id="1.20.1060.10">
    <property type="entry name" value="Taq DNA Polymerase, Chain T, domain 4"/>
    <property type="match status" value="1"/>
</dbReference>
<protein>
    <recommendedName>
        <fullName evidence="2">3'-5' exonuclease domain-containing protein</fullName>
    </recommendedName>
</protein>
<dbReference type="GO" id="GO:0006261">
    <property type="term" value="P:DNA-templated DNA replication"/>
    <property type="evidence" value="ECO:0007669"/>
    <property type="project" value="InterPro"/>
</dbReference>
<name>A0A0F9HJK6_9ZZZZ</name>
<dbReference type="SUPFAM" id="SSF53098">
    <property type="entry name" value="Ribonuclease H-like"/>
    <property type="match status" value="1"/>
</dbReference>
<dbReference type="SMART" id="SM00474">
    <property type="entry name" value="35EXOc"/>
    <property type="match status" value="1"/>
</dbReference>
<accession>A0A0F9HJK6</accession>
<dbReference type="AlphaFoldDB" id="A0A0F9HJK6"/>
<proteinExistence type="predicted"/>
<dbReference type="PANTHER" id="PTHR10133:SF27">
    <property type="entry name" value="DNA POLYMERASE NU"/>
    <property type="match status" value="1"/>
</dbReference>
<dbReference type="InterPro" id="IPR036397">
    <property type="entry name" value="RNaseH_sf"/>
</dbReference>
<feature type="non-terminal residue" evidence="3">
    <location>
        <position position="1"/>
    </location>
</feature>
<dbReference type="InterPro" id="IPR043502">
    <property type="entry name" value="DNA/RNA_pol_sf"/>
</dbReference>
<evidence type="ECO:0000256" key="1">
    <source>
        <dbReference type="ARBA" id="ARBA00022705"/>
    </source>
</evidence>
<dbReference type="InterPro" id="IPR002562">
    <property type="entry name" value="3'-5'_exonuclease_dom"/>
</dbReference>
<evidence type="ECO:0000259" key="2">
    <source>
        <dbReference type="SMART" id="SM00474"/>
    </source>
</evidence>
<dbReference type="PANTHER" id="PTHR10133">
    <property type="entry name" value="DNA POLYMERASE I"/>
    <property type="match status" value="1"/>
</dbReference>
<dbReference type="InterPro" id="IPR001098">
    <property type="entry name" value="DNA-dir_DNA_pol_A_palm_dom"/>
</dbReference>
<dbReference type="GO" id="GO:0003887">
    <property type="term" value="F:DNA-directed DNA polymerase activity"/>
    <property type="evidence" value="ECO:0007669"/>
    <property type="project" value="InterPro"/>
</dbReference>
<gene>
    <name evidence="3" type="ORF">LCGC14_1990470</name>
</gene>
<dbReference type="InterPro" id="IPR002298">
    <property type="entry name" value="DNA_polymerase_A"/>
</dbReference>
<feature type="domain" description="3'-5' exonuclease" evidence="2">
    <location>
        <begin position="32"/>
        <end position="204"/>
    </location>
</feature>